<evidence type="ECO:0000313" key="2">
    <source>
        <dbReference type="Proteomes" id="UP000297716"/>
    </source>
</evidence>
<dbReference type="Proteomes" id="UP000297716">
    <property type="component" value="Unassembled WGS sequence"/>
</dbReference>
<protein>
    <submittedName>
        <fullName evidence="1">Uncharacterized protein</fullName>
    </submittedName>
</protein>
<sequence length="651" mass="72888">MNQPNQPVPRGWLQQQRAIEKLLLSTKERSLISALYLDGPPTSEFSTSLVDYVVRRAYNGLAPRRVVYIMGTELDMECAASRPSVFAPMGLNDYENILTIKAAKEFCNEYEQGKVIMGSDLVLMIDVRMSATVAEEVMFGLALEQLQQALRLKQNGTEVHVAVLLLGSSWFSPRTFNSFAKLMQVTRRSIHETHPPINPTFATTADLNPIVGEALKKGQRLIFSQGASWNPFSVYDEVDPQSLFSTSTDVVQAQRLLTRCEFDNVQAWAQKATTSVQFFASCEPQTLEQLNFGDEVLGPAWSKDLTTLVLRTIHMMGDNGNKILKHFPMRIPANHVGWADRCRRLSVLGCLRGNPDIQGAYLLTDRGKQMSHLMWTRDLDWEVAWLLMSASQRPQFDDTSAYVLVCMAAIIASGPRSFVAKIGSLKDDGSPYTVDDLQKLSSPCLRHCVRDGMLWLYTGIFLQYEDFVPGDTKSTANTSQVGAYAVISHSRRLGIIQLVNKFLKICGLGQPANEYFTENPLTSQQVASIQSALMWAFLHRIAYFDNEARGSAPGGLPQDTILARDLVSLHDIHVNQEREFLDVESCRAHGNRTMLGGGFFAIYHQLELYGDDGDDQYYAVSGLTWLPATLFKAAERECGILWPEMVMHILD</sequence>
<organism evidence="1 2">
    <name type="scientific">Xylaria hypoxylon</name>
    <dbReference type="NCBI Taxonomy" id="37992"/>
    <lineage>
        <taxon>Eukaryota</taxon>
        <taxon>Fungi</taxon>
        <taxon>Dikarya</taxon>
        <taxon>Ascomycota</taxon>
        <taxon>Pezizomycotina</taxon>
        <taxon>Sordariomycetes</taxon>
        <taxon>Xylariomycetidae</taxon>
        <taxon>Xylariales</taxon>
        <taxon>Xylariaceae</taxon>
        <taxon>Xylaria</taxon>
    </lineage>
</organism>
<evidence type="ECO:0000313" key="1">
    <source>
        <dbReference type="EMBL" id="TGJ84441.1"/>
    </source>
</evidence>
<proteinExistence type="predicted"/>
<reference evidence="1 2" key="1">
    <citation type="submission" date="2019-03" db="EMBL/GenBank/DDBJ databases">
        <title>Draft genome sequence of Xylaria hypoxylon DSM 108379, a ubiquitous saprotrophic-parasitic fungi on hardwood.</title>
        <authorList>
            <person name="Buettner E."/>
            <person name="Leonhardt S."/>
            <person name="Gebauer A.M."/>
            <person name="Liers C."/>
            <person name="Hofrichter M."/>
            <person name="Kellner H."/>
        </authorList>
    </citation>
    <scope>NUCLEOTIDE SEQUENCE [LARGE SCALE GENOMIC DNA]</scope>
    <source>
        <strain evidence="1 2">DSM 108379</strain>
    </source>
</reference>
<gene>
    <name evidence="1" type="ORF">E0Z10_g4295</name>
</gene>
<dbReference type="EMBL" id="SKBN01000067">
    <property type="protein sequence ID" value="TGJ84441.1"/>
    <property type="molecule type" value="Genomic_DNA"/>
</dbReference>
<name>A0A4Z0YYA9_9PEZI</name>
<keyword evidence="2" id="KW-1185">Reference proteome</keyword>
<dbReference type="AlphaFoldDB" id="A0A4Z0YYA9"/>
<comment type="caution">
    <text evidence="1">The sequence shown here is derived from an EMBL/GenBank/DDBJ whole genome shotgun (WGS) entry which is preliminary data.</text>
</comment>
<dbReference type="OrthoDB" id="4758810at2759"/>
<accession>A0A4Z0YYA9</accession>